<evidence type="ECO:0000256" key="5">
    <source>
        <dbReference type="ARBA" id="ARBA00022771"/>
    </source>
</evidence>
<name>A0A8N4F3K4_ELAGV</name>
<feature type="compositionally biased region" description="Gly residues" evidence="9">
    <location>
        <begin position="285"/>
        <end position="309"/>
    </location>
</feature>
<dbReference type="RefSeq" id="XP_029124015.1">
    <property type="nucleotide sequence ID" value="XM_029268182.1"/>
</dbReference>
<protein>
    <recommendedName>
        <fullName evidence="2">RING-type E3 ubiquitin transferase</fullName>
        <ecNumber evidence="2">2.3.2.27</ecNumber>
    </recommendedName>
</protein>
<dbReference type="PANTHER" id="PTHR15710">
    <property type="entry name" value="E3 UBIQUITIN-PROTEIN LIGASE PRAJA"/>
    <property type="match status" value="1"/>
</dbReference>
<keyword evidence="7" id="KW-0862">Zinc</keyword>
<feature type="region of interest" description="Disordered" evidence="9">
    <location>
        <begin position="325"/>
        <end position="350"/>
    </location>
</feature>
<keyword evidence="11" id="KW-1185">Reference proteome</keyword>
<dbReference type="SUPFAM" id="SSF57850">
    <property type="entry name" value="RING/U-box"/>
    <property type="match status" value="1"/>
</dbReference>
<dbReference type="Proteomes" id="UP000504607">
    <property type="component" value="Chromosome 14"/>
</dbReference>
<evidence type="ECO:0000256" key="3">
    <source>
        <dbReference type="ARBA" id="ARBA00022679"/>
    </source>
</evidence>
<gene>
    <name evidence="12" type="primary">LOC105057281</name>
</gene>
<dbReference type="Gene3D" id="3.30.40.10">
    <property type="entry name" value="Zinc/RING finger domain, C3HC4 (zinc finger)"/>
    <property type="match status" value="1"/>
</dbReference>
<evidence type="ECO:0000256" key="6">
    <source>
        <dbReference type="ARBA" id="ARBA00022786"/>
    </source>
</evidence>
<evidence type="ECO:0000256" key="2">
    <source>
        <dbReference type="ARBA" id="ARBA00012483"/>
    </source>
</evidence>
<dbReference type="Pfam" id="PF14369">
    <property type="entry name" value="Zn_ribbon_19"/>
    <property type="match status" value="1"/>
</dbReference>
<dbReference type="GO" id="GO:0061630">
    <property type="term" value="F:ubiquitin protein ligase activity"/>
    <property type="evidence" value="ECO:0007669"/>
    <property type="project" value="UniProtKB-EC"/>
</dbReference>
<dbReference type="InterPro" id="IPR039525">
    <property type="entry name" value="RNF126-like_zinc-ribbon"/>
</dbReference>
<dbReference type="GeneID" id="105057281"/>
<keyword evidence="6" id="KW-0833">Ubl conjugation pathway</keyword>
<evidence type="ECO:0000256" key="7">
    <source>
        <dbReference type="ARBA" id="ARBA00022833"/>
    </source>
</evidence>
<dbReference type="EC" id="2.3.2.27" evidence="2"/>
<dbReference type="FunFam" id="3.30.40.10:FF:000022">
    <property type="entry name" value="E3 ubiquitin-protein ligase RING1-like"/>
    <property type="match status" value="1"/>
</dbReference>
<feature type="domain" description="RING-type" evidence="10">
    <location>
        <begin position="232"/>
        <end position="273"/>
    </location>
</feature>
<dbReference type="Pfam" id="PF13639">
    <property type="entry name" value="zf-RING_2"/>
    <property type="match status" value="1"/>
</dbReference>
<dbReference type="OrthoDB" id="21204at2759"/>
<evidence type="ECO:0000256" key="9">
    <source>
        <dbReference type="SAM" id="MobiDB-lite"/>
    </source>
</evidence>
<sequence>MGSLVVCGDKKVEEKGRKKMDETLVTRYWCHMCLRMINPVMEVDIKCPHCNNGFVEEMDGGGELDASGLGSDRNLSLWAPILLGMMSSGSRRRRLQREEQEDDSSSDPYLEALRQRRRSSVILQLLQALRETTRSESDNSEGERERERVILINPFNQAIILQGSFDTGETQGQNSNSNSLGVSLEDYFLGPGLDLLLQHLAENDPNRHGTPPARKEAIDAMPTVKIEEAMSCSVCLEDFEIGGEAREMPCKHKFHCGCILPWLELHSSCPVCRFQMPADESKDSNGGGNSSRVEGGGGDGGDGGNGGNGRRFWVPVPWPFNGLFSLSGSQSSGNSSPAPPSSSTSGGNSA</sequence>
<dbReference type="GO" id="GO:0008270">
    <property type="term" value="F:zinc ion binding"/>
    <property type="evidence" value="ECO:0007669"/>
    <property type="project" value="UniProtKB-KW"/>
</dbReference>
<evidence type="ECO:0000313" key="12">
    <source>
        <dbReference type="RefSeq" id="XP_029124015.1"/>
    </source>
</evidence>
<dbReference type="InterPro" id="IPR001841">
    <property type="entry name" value="Znf_RING"/>
</dbReference>
<dbReference type="GO" id="GO:0005737">
    <property type="term" value="C:cytoplasm"/>
    <property type="evidence" value="ECO:0007669"/>
    <property type="project" value="TreeGrafter"/>
</dbReference>
<evidence type="ECO:0000259" key="10">
    <source>
        <dbReference type="PROSITE" id="PS50089"/>
    </source>
</evidence>
<accession>A0A8N4F3K4</accession>
<evidence type="ECO:0000256" key="1">
    <source>
        <dbReference type="ARBA" id="ARBA00000900"/>
    </source>
</evidence>
<reference evidence="12" key="1">
    <citation type="submission" date="2025-08" db="UniProtKB">
        <authorList>
            <consortium name="RefSeq"/>
        </authorList>
    </citation>
    <scope>IDENTIFICATION</scope>
</reference>
<dbReference type="AlphaFoldDB" id="A0A8N4F3K4"/>
<proteinExistence type="predicted"/>
<keyword evidence="3" id="KW-0808">Transferase</keyword>
<evidence type="ECO:0000256" key="4">
    <source>
        <dbReference type="ARBA" id="ARBA00022723"/>
    </source>
</evidence>
<dbReference type="PANTHER" id="PTHR15710:SF22">
    <property type="entry name" value="RING-TYPE E3 UBIQUITIN TRANSFERASE"/>
    <property type="match status" value="1"/>
</dbReference>
<keyword evidence="4" id="KW-0479">Metal-binding</keyword>
<dbReference type="GO" id="GO:0016567">
    <property type="term" value="P:protein ubiquitination"/>
    <property type="evidence" value="ECO:0007669"/>
    <property type="project" value="TreeGrafter"/>
</dbReference>
<organism evidence="11 12">
    <name type="scientific">Elaeis guineensis var. tenera</name>
    <name type="common">Oil palm</name>
    <dbReference type="NCBI Taxonomy" id="51953"/>
    <lineage>
        <taxon>Eukaryota</taxon>
        <taxon>Viridiplantae</taxon>
        <taxon>Streptophyta</taxon>
        <taxon>Embryophyta</taxon>
        <taxon>Tracheophyta</taxon>
        <taxon>Spermatophyta</taxon>
        <taxon>Magnoliopsida</taxon>
        <taxon>Liliopsida</taxon>
        <taxon>Arecaceae</taxon>
        <taxon>Arecoideae</taxon>
        <taxon>Cocoseae</taxon>
        <taxon>Elaeidinae</taxon>
        <taxon>Elaeis</taxon>
    </lineage>
</organism>
<dbReference type="SMART" id="SM00184">
    <property type="entry name" value="RING"/>
    <property type="match status" value="1"/>
</dbReference>
<feature type="region of interest" description="Disordered" evidence="9">
    <location>
        <begin position="279"/>
        <end position="313"/>
    </location>
</feature>
<evidence type="ECO:0000256" key="8">
    <source>
        <dbReference type="PROSITE-ProRule" id="PRU00175"/>
    </source>
</evidence>
<evidence type="ECO:0000313" key="11">
    <source>
        <dbReference type="Proteomes" id="UP000504607"/>
    </source>
</evidence>
<comment type="catalytic activity">
    <reaction evidence="1">
        <text>S-ubiquitinyl-[E2 ubiquitin-conjugating enzyme]-L-cysteine + [acceptor protein]-L-lysine = [E2 ubiquitin-conjugating enzyme]-L-cysteine + N(6)-ubiquitinyl-[acceptor protein]-L-lysine.</text>
        <dbReference type="EC" id="2.3.2.27"/>
    </reaction>
</comment>
<keyword evidence="5 8" id="KW-0863">Zinc-finger</keyword>
<dbReference type="InterPro" id="IPR013083">
    <property type="entry name" value="Znf_RING/FYVE/PHD"/>
</dbReference>
<dbReference type="PROSITE" id="PS50089">
    <property type="entry name" value="ZF_RING_2"/>
    <property type="match status" value="1"/>
</dbReference>
<feature type="region of interest" description="Disordered" evidence="9">
    <location>
        <begin position="89"/>
        <end position="109"/>
    </location>
</feature>